<proteinExistence type="predicted"/>
<organism evidence="1 2">
    <name type="scientific">Paraphaeosphaeria sporulosa</name>
    <dbReference type="NCBI Taxonomy" id="1460663"/>
    <lineage>
        <taxon>Eukaryota</taxon>
        <taxon>Fungi</taxon>
        <taxon>Dikarya</taxon>
        <taxon>Ascomycota</taxon>
        <taxon>Pezizomycotina</taxon>
        <taxon>Dothideomycetes</taxon>
        <taxon>Pleosporomycetidae</taxon>
        <taxon>Pleosporales</taxon>
        <taxon>Massarineae</taxon>
        <taxon>Didymosphaeriaceae</taxon>
        <taxon>Paraphaeosphaeria</taxon>
    </lineage>
</organism>
<dbReference type="AlphaFoldDB" id="A0A177CCF7"/>
<dbReference type="RefSeq" id="XP_018035371.1">
    <property type="nucleotide sequence ID" value="XM_018184982.1"/>
</dbReference>
<dbReference type="InParanoid" id="A0A177CCF7"/>
<gene>
    <name evidence="1" type="ORF">CC84DRAFT_1260274</name>
</gene>
<sequence>MMCQKLPRELRDLAYMHFWAQEDTMCEWLRVWYPSLLLGRTTHTPYDELCTGIRSLDVPVAAELVQWYYENRGADLGIGQSIERPLWFPGGIRTGSKWLLEALDLQDLPKFMTTDVFGAGVTPADCKLRALTARIDLSDYIHVAQSIQIDRLLEPMRTQHKSEGFTLCVNVVGWWTDDFPFDLISGLGSKLGEVFEKLAEGNVTASARIMLVQYVPEGEGSKVNIIEGVGNMLGASEDVWEEFLKEKLGRTSRRH</sequence>
<dbReference type="Proteomes" id="UP000077069">
    <property type="component" value="Unassembled WGS sequence"/>
</dbReference>
<keyword evidence="2" id="KW-1185">Reference proteome</keyword>
<dbReference type="OrthoDB" id="10442351at2759"/>
<protein>
    <submittedName>
        <fullName evidence="1">Uncharacterized protein</fullName>
    </submittedName>
</protein>
<evidence type="ECO:0000313" key="2">
    <source>
        <dbReference type="Proteomes" id="UP000077069"/>
    </source>
</evidence>
<accession>A0A177CCF7</accession>
<name>A0A177CCF7_9PLEO</name>
<reference evidence="1 2" key="1">
    <citation type="submission" date="2016-05" db="EMBL/GenBank/DDBJ databases">
        <title>Comparative analysis of secretome profiles of manganese(II)-oxidizing ascomycete fungi.</title>
        <authorList>
            <consortium name="DOE Joint Genome Institute"/>
            <person name="Zeiner C.A."/>
            <person name="Purvine S.O."/>
            <person name="Zink E.M."/>
            <person name="Wu S."/>
            <person name="Pasa-Tolic L."/>
            <person name="Chaput D.L."/>
            <person name="Haridas S."/>
            <person name="Grigoriev I.V."/>
            <person name="Santelli C.M."/>
            <person name="Hansel C.M."/>
        </authorList>
    </citation>
    <scope>NUCLEOTIDE SEQUENCE [LARGE SCALE GENOMIC DNA]</scope>
    <source>
        <strain evidence="1 2">AP3s5-JAC2a</strain>
    </source>
</reference>
<dbReference type="GeneID" id="28768468"/>
<dbReference type="EMBL" id="KV441553">
    <property type="protein sequence ID" value="OAG05006.1"/>
    <property type="molecule type" value="Genomic_DNA"/>
</dbReference>
<evidence type="ECO:0000313" key="1">
    <source>
        <dbReference type="EMBL" id="OAG05006.1"/>
    </source>
</evidence>